<dbReference type="EMBL" id="ASPP01048468">
    <property type="protein sequence ID" value="ETN97836.1"/>
    <property type="molecule type" value="Genomic_DNA"/>
</dbReference>
<evidence type="ECO:0000313" key="2">
    <source>
        <dbReference type="Proteomes" id="UP000023152"/>
    </source>
</evidence>
<dbReference type="AlphaFoldDB" id="X6L9N0"/>
<gene>
    <name evidence="1" type="ORF">RFI_39690</name>
</gene>
<keyword evidence="2" id="KW-1185">Reference proteome</keyword>
<evidence type="ECO:0000313" key="1">
    <source>
        <dbReference type="EMBL" id="ETN97836.1"/>
    </source>
</evidence>
<accession>X6L9N0</accession>
<feature type="non-terminal residue" evidence="1">
    <location>
        <position position="1"/>
    </location>
</feature>
<protein>
    <submittedName>
        <fullName evidence="1">Uncharacterized protein</fullName>
    </submittedName>
</protein>
<dbReference type="Proteomes" id="UP000023152">
    <property type="component" value="Unassembled WGS sequence"/>
</dbReference>
<comment type="caution">
    <text evidence="1">The sequence shown here is derived from an EMBL/GenBank/DDBJ whole genome shotgun (WGS) entry which is preliminary data.</text>
</comment>
<reference evidence="1 2" key="1">
    <citation type="journal article" date="2013" name="Curr. Biol.">
        <title>The Genome of the Foraminiferan Reticulomyxa filosa.</title>
        <authorList>
            <person name="Glockner G."/>
            <person name="Hulsmann N."/>
            <person name="Schleicher M."/>
            <person name="Noegel A.A."/>
            <person name="Eichinger L."/>
            <person name="Gallinger C."/>
            <person name="Pawlowski J."/>
            <person name="Sierra R."/>
            <person name="Euteneuer U."/>
            <person name="Pillet L."/>
            <person name="Moustafa A."/>
            <person name="Platzer M."/>
            <person name="Groth M."/>
            <person name="Szafranski K."/>
            <person name="Schliwa M."/>
        </authorList>
    </citation>
    <scope>NUCLEOTIDE SEQUENCE [LARGE SCALE GENOMIC DNA]</scope>
</reference>
<sequence>KIIQWKPQKVESVKAKVFWEGVICACNEVFTQLMNFIRLGAEFQQVLAGVRSGIVDFVERCSCDEDVPFAIQGLNIQLDKYKDFQNKICLFIEKREKEVDKLVRQAFEKEKVQDNLSEVLQKAGLRSTDAVKEFFQAYDKFQQGLIVNYAGLVNIAKDINFLEQWFSLKFNTEIKLETLLRSSDLGALTQPLQTIGINKSIHLCRKGDNFDKDIRSRLQAIDDINPFDIDSLEDFCESLTIDHIKKQQKMKEQSIKMIVDIMTRPLYVFLHHFSRANHN</sequence>
<proteinExistence type="predicted"/>
<organism evidence="1 2">
    <name type="scientific">Reticulomyxa filosa</name>
    <dbReference type="NCBI Taxonomy" id="46433"/>
    <lineage>
        <taxon>Eukaryota</taxon>
        <taxon>Sar</taxon>
        <taxon>Rhizaria</taxon>
        <taxon>Retaria</taxon>
        <taxon>Foraminifera</taxon>
        <taxon>Monothalamids</taxon>
        <taxon>Reticulomyxidae</taxon>
        <taxon>Reticulomyxa</taxon>
    </lineage>
</organism>
<name>X6L9N0_RETFI</name>